<dbReference type="AlphaFoldDB" id="A0A5N5HF27"/>
<reference evidence="2" key="2">
    <citation type="submission" date="2019-10" db="EMBL/GenBank/DDBJ databases">
        <title>A de novo genome assembly of a pear dwarfing rootstock.</title>
        <authorList>
            <person name="Wang F."/>
            <person name="Wang J."/>
            <person name="Li S."/>
            <person name="Zhang Y."/>
            <person name="Fang M."/>
            <person name="Ma L."/>
            <person name="Zhao Y."/>
            <person name="Jiang S."/>
        </authorList>
    </citation>
    <scope>NUCLEOTIDE SEQUENCE [LARGE SCALE GENOMIC DNA]</scope>
</reference>
<proteinExistence type="predicted"/>
<organism evidence="1 2">
    <name type="scientific">Pyrus ussuriensis x Pyrus communis</name>
    <dbReference type="NCBI Taxonomy" id="2448454"/>
    <lineage>
        <taxon>Eukaryota</taxon>
        <taxon>Viridiplantae</taxon>
        <taxon>Streptophyta</taxon>
        <taxon>Embryophyta</taxon>
        <taxon>Tracheophyta</taxon>
        <taxon>Spermatophyta</taxon>
        <taxon>Magnoliopsida</taxon>
        <taxon>eudicotyledons</taxon>
        <taxon>Gunneridae</taxon>
        <taxon>Pentapetalae</taxon>
        <taxon>rosids</taxon>
        <taxon>fabids</taxon>
        <taxon>Rosales</taxon>
        <taxon>Rosaceae</taxon>
        <taxon>Amygdaloideae</taxon>
        <taxon>Maleae</taxon>
        <taxon>Pyrus</taxon>
    </lineage>
</organism>
<evidence type="ECO:0000313" key="2">
    <source>
        <dbReference type="Proteomes" id="UP000327157"/>
    </source>
</evidence>
<keyword evidence="2" id="KW-1185">Reference proteome</keyword>
<sequence>MEEGPGIALLGPKAQGPPLQGLEVRLGMEGECSSFGVLVIPYGILLRRRGQRGLVQSCPLHHRLDSDGFRNSSPKMEDDKSILCNCKLLNCLRSFWVHESFIKALNTS</sequence>
<comment type="caution">
    <text evidence="1">The sequence shown here is derived from an EMBL/GenBank/DDBJ whole genome shotgun (WGS) entry which is preliminary data.</text>
</comment>
<evidence type="ECO:0000313" key="1">
    <source>
        <dbReference type="EMBL" id="KAB2626609.1"/>
    </source>
</evidence>
<protein>
    <submittedName>
        <fullName evidence="1">ER membrane protein complex subunit 2-like</fullName>
    </submittedName>
</protein>
<gene>
    <name evidence="1" type="ORF">D8674_020227</name>
</gene>
<name>A0A5N5HF27_9ROSA</name>
<accession>A0A5N5HF27</accession>
<reference evidence="1 2" key="3">
    <citation type="submission" date="2019-11" db="EMBL/GenBank/DDBJ databases">
        <title>A de novo genome assembly of a pear dwarfing rootstock.</title>
        <authorList>
            <person name="Wang F."/>
            <person name="Wang J."/>
            <person name="Li S."/>
            <person name="Zhang Y."/>
            <person name="Fang M."/>
            <person name="Ma L."/>
            <person name="Zhao Y."/>
            <person name="Jiang S."/>
        </authorList>
    </citation>
    <scope>NUCLEOTIDE SEQUENCE [LARGE SCALE GENOMIC DNA]</scope>
    <source>
        <strain evidence="1">S2</strain>
        <tissue evidence="1">Leaf</tissue>
    </source>
</reference>
<reference evidence="1 2" key="1">
    <citation type="submission" date="2019-09" db="EMBL/GenBank/DDBJ databases">
        <authorList>
            <person name="Ou C."/>
        </authorList>
    </citation>
    <scope>NUCLEOTIDE SEQUENCE [LARGE SCALE GENOMIC DNA]</scope>
    <source>
        <strain evidence="1">S2</strain>
        <tissue evidence="1">Leaf</tissue>
    </source>
</reference>
<dbReference type="Proteomes" id="UP000327157">
    <property type="component" value="Chromosome 2"/>
</dbReference>
<dbReference type="EMBL" id="SMOL01000157">
    <property type="protein sequence ID" value="KAB2626609.1"/>
    <property type="molecule type" value="Genomic_DNA"/>
</dbReference>